<evidence type="ECO:0000313" key="4">
    <source>
        <dbReference type="Proteomes" id="UP001174909"/>
    </source>
</evidence>
<dbReference type="Proteomes" id="UP001174909">
    <property type="component" value="Unassembled WGS sequence"/>
</dbReference>
<protein>
    <submittedName>
        <fullName evidence="3">Macrophage-expressed gene 1 protein</fullName>
    </submittedName>
</protein>
<evidence type="ECO:0000256" key="1">
    <source>
        <dbReference type="SAM" id="MobiDB-lite"/>
    </source>
</evidence>
<feature type="region of interest" description="Disordered" evidence="1">
    <location>
        <begin position="422"/>
        <end position="447"/>
    </location>
</feature>
<dbReference type="CDD" id="cd22579">
    <property type="entry name" value="MPEG1_P2"/>
    <property type="match status" value="1"/>
</dbReference>
<keyword evidence="2" id="KW-1133">Transmembrane helix</keyword>
<sequence length="447" mass="49155">MTVNDWENGVPNAMVAIDRSGDPLHYAITPSTLPDLPESTVYDVAHFIFQAITRYYKVNTRHGCTDIDSPNFDFQANVDDKSCKPPNTNFTFGGVYQTCTYASTAYEDLCTGGPQPMEQANPLTGTTSCRAPYVPVLLHSGQYSHTVQKQVCYKHCSWWKCHTNCYMQPYTTTINYEAYWCVAPGHVEQNSGYLFGGFYTSSTANPFLGSKTCPRYYMPLHFGEDMFICVSDDYELGFPFSVPFAGFESCSAGNPLAANNPSMANPASWPHGCPVGFTQHLVAVDENCEINFCIKAGSFNQLQTMPPRLPPYRKLKQNPNTTNTLVVIGLNGAIWFKTADGDWIKEYGGIEDGKDWVTNELNLNPAVPVTDNGTLFVESSSSSSGSLSSGAVAGISITATLALCTIIAFAIFTGYSIKKKKEKSPDETYLHINDDPPTNYDPQESNA</sequence>
<proteinExistence type="predicted"/>
<organism evidence="3 4">
    <name type="scientific">Geodia barretti</name>
    <name type="common">Barrett's horny sponge</name>
    <dbReference type="NCBI Taxonomy" id="519541"/>
    <lineage>
        <taxon>Eukaryota</taxon>
        <taxon>Metazoa</taxon>
        <taxon>Porifera</taxon>
        <taxon>Demospongiae</taxon>
        <taxon>Heteroscleromorpha</taxon>
        <taxon>Tetractinellida</taxon>
        <taxon>Astrophorina</taxon>
        <taxon>Geodiidae</taxon>
        <taxon>Geodia</taxon>
    </lineage>
</organism>
<name>A0AA35XAC6_GEOBA</name>
<keyword evidence="2" id="KW-0812">Transmembrane</keyword>
<evidence type="ECO:0000256" key="2">
    <source>
        <dbReference type="SAM" id="Phobius"/>
    </source>
</evidence>
<keyword evidence="2" id="KW-0472">Membrane</keyword>
<reference evidence="3" key="1">
    <citation type="submission" date="2023-03" db="EMBL/GenBank/DDBJ databases">
        <authorList>
            <person name="Steffen K."/>
            <person name="Cardenas P."/>
        </authorList>
    </citation>
    <scope>NUCLEOTIDE SEQUENCE</scope>
</reference>
<comment type="caution">
    <text evidence="3">The sequence shown here is derived from an EMBL/GenBank/DDBJ whole genome shotgun (WGS) entry which is preliminary data.</text>
</comment>
<keyword evidence="4" id="KW-1185">Reference proteome</keyword>
<evidence type="ECO:0000313" key="3">
    <source>
        <dbReference type="EMBL" id="CAI8050109.1"/>
    </source>
</evidence>
<dbReference type="AlphaFoldDB" id="A0AA35XAC6"/>
<feature type="compositionally biased region" description="Basic and acidic residues" evidence="1">
    <location>
        <begin position="423"/>
        <end position="434"/>
    </location>
</feature>
<gene>
    <name evidence="3" type="ORF">GBAR_LOCUS27563</name>
</gene>
<accession>A0AA35XAC6</accession>
<feature type="transmembrane region" description="Helical" evidence="2">
    <location>
        <begin position="391"/>
        <end position="415"/>
    </location>
</feature>
<dbReference type="EMBL" id="CASHTH010003834">
    <property type="protein sequence ID" value="CAI8050109.1"/>
    <property type="molecule type" value="Genomic_DNA"/>
</dbReference>